<evidence type="ECO:0000313" key="3">
    <source>
        <dbReference type="EMBL" id="TCJ86790.1"/>
    </source>
</evidence>
<evidence type="ECO:0000259" key="2">
    <source>
        <dbReference type="Pfam" id="PF07811"/>
    </source>
</evidence>
<sequence length="372" mass="40275">MRATIKNSHTKYQSGATLAEALYILPIFFIIIFGMVEMTFIYKAKNTLNLASAEAVRKGTLNNADLDSIKTAFAEGMAPLYASKKKCPGVGQGTIIAAGYNCARLIQTFMDTGNNQKALTVISPSKEIYDVFKVELKVNVVGSTQEKNYVIPNDNLKWRDPTEKNVSIGGVNRNIGIQDANLLKIKTYWCQKLSVPGLDRLFYNSVLRFSGSQEQKQCNKLSQNNTSTSLTNTVFGKSRGYYIAIRSHAIARMQSPVFAGESGGNLLTDNEIDSIINPTVNPLPDSAIDESVVYDDPYTITPSGPSTCDPTVSSCGTNGQDYCDANTGTCYDCSTSPIGLCVEVCDPSTGASCICEIDIPNFTPIPTSTSSL</sequence>
<feature type="transmembrane region" description="Helical" evidence="1">
    <location>
        <begin position="21"/>
        <end position="42"/>
    </location>
</feature>
<dbReference type="Proteomes" id="UP000294887">
    <property type="component" value="Unassembled WGS sequence"/>
</dbReference>
<evidence type="ECO:0000313" key="4">
    <source>
        <dbReference type="Proteomes" id="UP000294887"/>
    </source>
</evidence>
<evidence type="ECO:0000256" key="1">
    <source>
        <dbReference type="SAM" id="Phobius"/>
    </source>
</evidence>
<gene>
    <name evidence="3" type="ORF">EV695_1288</name>
</gene>
<keyword evidence="4" id="KW-1185">Reference proteome</keyword>
<feature type="domain" description="TadE-like" evidence="2">
    <location>
        <begin position="15"/>
        <end position="57"/>
    </location>
</feature>
<reference evidence="3 4" key="1">
    <citation type="submission" date="2019-03" db="EMBL/GenBank/DDBJ databases">
        <title>Genomic Encyclopedia of Type Strains, Phase IV (KMG-IV): sequencing the most valuable type-strain genomes for metagenomic binning, comparative biology and taxonomic classification.</title>
        <authorList>
            <person name="Goeker M."/>
        </authorList>
    </citation>
    <scope>NUCLEOTIDE SEQUENCE [LARGE SCALE GENOMIC DNA]</scope>
    <source>
        <strain evidence="3 4">DSM 24830</strain>
    </source>
</reference>
<protein>
    <submittedName>
        <fullName evidence="3">TadE-like protein</fullName>
    </submittedName>
</protein>
<keyword evidence="1" id="KW-0472">Membrane</keyword>
<accession>A0A4R1F0L8</accession>
<keyword evidence="1" id="KW-0812">Transmembrane</keyword>
<dbReference type="InterPro" id="IPR012495">
    <property type="entry name" value="TadE-like_dom"/>
</dbReference>
<dbReference type="AlphaFoldDB" id="A0A4R1F0L8"/>
<comment type="caution">
    <text evidence="3">The sequence shown here is derived from an EMBL/GenBank/DDBJ whole genome shotgun (WGS) entry which is preliminary data.</text>
</comment>
<dbReference type="OrthoDB" id="8830148at2"/>
<proteinExistence type="predicted"/>
<dbReference type="RefSeq" id="WP_131905124.1">
    <property type="nucleotide sequence ID" value="NZ_BAAAFU010000004.1"/>
</dbReference>
<organism evidence="3 4">
    <name type="scientific">Cocleimonas flava</name>
    <dbReference type="NCBI Taxonomy" id="634765"/>
    <lineage>
        <taxon>Bacteria</taxon>
        <taxon>Pseudomonadati</taxon>
        <taxon>Pseudomonadota</taxon>
        <taxon>Gammaproteobacteria</taxon>
        <taxon>Thiotrichales</taxon>
        <taxon>Thiotrichaceae</taxon>
        <taxon>Cocleimonas</taxon>
    </lineage>
</organism>
<dbReference type="Pfam" id="PF07811">
    <property type="entry name" value="TadE"/>
    <property type="match status" value="1"/>
</dbReference>
<name>A0A4R1F0L8_9GAMM</name>
<dbReference type="EMBL" id="SMFQ01000003">
    <property type="protein sequence ID" value="TCJ86790.1"/>
    <property type="molecule type" value="Genomic_DNA"/>
</dbReference>
<keyword evidence="1" id="KW-1133">Transmembrane helix</keyword>